<gene>
    <name evidence="2" type="ORF">MBM_03491</name>
</gene>
<dbReference type="GO" id="GO:0005509">
    <property type="term" value="F:calcium ion binding"/>
    <property type="evidence" value="ECO:0007669"/>
    <property type="project" value="TreeGrafter"/>
</dbReference>
<dbReference type="STRING" id="1072389.K1XCK9"/>
<protein>
    <submittedName>
        <fullName evidence="2">Caleosin domain protein</fullName>
    </submittedName>
</protein>
<dbReference type="GO" id="GO:0004497">
    <property type="term" value="F:monooxygenase activity"/>
    <property type="evidence" value="ECO:0007669"/>
    <property type="project" value="TreeGrafter"/>
</dbReference>
<dbReference type="HOGENOM" id="CLU_847524_0_0_1"/>
<proteinExistence type="inferred from homology"/>
<comment type="similarity">
    <text evidence="1">Belongs to the caleosin family.</text>
</comment>
<dbReference type="GeneID" id="18759426"/>
<dbReference type="KEGG" id="mbe:MBM_03491"/>
<name>K1XCK9_MARBU</name>
<dbReference type="Proteomes" id="UP000006753">
    <property type="component" value="Unassembled WGS sequence"/>
</dbReference>
<dbReference type="Pfam" id="PF05042">
    <property type="entry name" value="Caleosin"/>
    <property type="match status" value="1"/>
</dbReference>
<dbReference type="AlphaFoldDB" id="K1XCK9"/>
<evidence type="ECO:0000313" key="3">
    <source>
        <dbReference type="Proteomes" id="UP000006753"/>
    </source>
</evidence>
<reference evidence="2 3" key="1">
    <citation type="journal article" date="2012" name="BMC Genomics">
        <title>Sequencing the genome of Marssonina brunnea reveals fungus-poplar co-evolution.</title>
        <authorList>
            <person name="Zhu S."/>
            <person name="Cao Y.-Z."/>
            <person name="Jiang C."/>
            <person name="Tan B.-Y."/>
            <person name="Wang Z."/>
            <person name="Feng S."/>
            <person name="Zhang L."/>
            <person name="Su X.-H."/>
            <person name="Brejova B."/>
            <person name="Vinar T."/>
            <person name="Xu M."/>
            <person name="Wang M.-X."/>
            <person name="Zhang S.-G."/>
            <person name="Huang M.-R."/>
            <person name="Wu R."/>
            <person name="Zhou Y."/>
        </authorList>
    </citation>
    <scope>NUCLEOTIDE SEQUENCE [LARGE SCALE GENOMIC DNA]</scope>
    <source>
        <strain evidence="2 3">MB_m1</strain>
    </source>
</reference>
<organism evidence="2 3">
    <name type="scientific">Marssonina brunnea f. sp. multigermtubi (strain MB_m1)</name>
    <name type="common">Marssonina leaf spot fungus</name>
    <dbReference type="NCBI Taxonomy" id="1072389"/>
    <lineage>
        <taxon>Eukaryota</taxon>
        <taxon>Fungi</taxon>
        <taxon>Dikarya</taxon>
        <taxon>Ascomycota</taxon>
        <taxon>Pezizomycotina</taxon>
        <taxon>Leotiomycetes</taxon>
        <taxon>Helotiales</taxon>
        <taxon>Drepanopezizaceae</taxon>
        <taxon>Drepanopeziza</taxon>
    </lineage>
</organism>
<dbReference type="PANTHER" id="PTHR31495">
    <property type="entry name" value="PEROXYGENASE 3-RELATED"/>
    <property type="match status" value="1"/>
</dbReference>
<dbReference type="InParanoid" id="K1XCK9"/>
<dbReference type="EMBL" id="JH921433">
    <property type="protein sequence ID" value="EKD18498.1"/>
    <property type="molecule type" value="Genomic_DNA"/>
</dbReference>
<keyword evidence="3" id="KW-1185">Reference proteome</keyword>
<dbReference type="OrthoDB" id="640742at2759"/>
<dbReference type="eggNOG" id="ENOG502SMTE">
    <property type="taxonomic scope" value="Eukaryota"/>
</dbReference>
<evidence type="ECO:0000313" key="2">
    <source>
        <dbReference type="EMBL" id="EKD18498.1"/>
    </source>
</evidence>
<dbReference type="PANTHER" id="PTHR31495:SF0">
    <property type="entry name" value="BINDING PROTEIN CALEOSIN, PUTATIVE (AFU_ORTHOLOGUE AFUA_5G13750)-RELATED"/>
    <property type="match status" value="1"/>
</dbReference>
<sequence length="328" mass="37397">MTTTWMNLWVALLLGLFTSFFYGYFTTSSPHCSVSVSKTASESNSSDQVPGTRTDLTALQQHVLFWDRDSDAIIYPHDVYTGFREIGFSIPFSLTALLIPVFFSYPTRLGHSYIPDPLFRIYVDDIHKAKHGSDAGVYDLKGNLRAEAFDEMFAEFDPAGTGGLHAKDLWRMVGRNRVAADVAGWSFAAMEWGTTWLLLQRDRRVWKEDLRECYDGTLFWRLKRVNEEGNQMPFFLSIDNRNPVVLDAFSLHHITGSLADLIGRVEKIAEESAVKLTQVRMDEEFLIEDHDARVELEVGCNEDDRKRGIIVVSDPLFLVDPLFLYCSL</sequence>
<evidence type="ECO:0000256" key="1">
    <source>
        <dbReference type="ARBA" id="ARBA00006765"/>
    </source>
</evidence>
<dbReference type="InterPro" id="IPR007736">
    <property type="entry name" value="Caleosin-related"/>
</dbReference>
<accession>K1XCK9</accession>